<evidence type="ECO:0000256" key="10">
    <source>
        <dbReference type="ARBA" id="ARBA00023098"/>
    </source>
</evidence>
<evidence type="ECO:0000256" key="13">
    <source>
        <dbReference type="ARBA" id="ARBA00038302"/>
    </source>
</evidence>
<dbReference type="InterPro" id="IPR015421">
    <property type="entry name" value="PyrdxlP-dep_Trfase_major"/>
</dbReference>
<keyword evidence="12 17" id="KW-0456">Lyase</keyword>
<evidence type="ECO:0000313" key="19">
    <source>
        <dbReference type="Proteomes" id="UP000094565"/>
    </source>
</evidence>
<evidence type="ECO:0000256" key="11">
    <source>
        <dbReference type="ARBA" id="ARBA00023136"/>
    </source>
</evidence>
<dbReference type="Gene3D" id="3.90.1150.10">
    <property type="entry name" value="Aspartate Aminotransferase, domain 1"/>
    <property type="match status" value="1"/>
</dbReference>
<evidence type="ECO:0000256" key="4">
    <source>
        <dbReference type="ARBA" id="ARBA00004991"/>
    </source>
</evidence>
<dbReference type="Proteomes" id="UP000094565">
    <property type="component" value="Chromosome 4"/>
</dbReference>
<evidence type="ECO:0000256" key="7">
    <source>
        <dbReference type="ARBA" id="ARBA00022898"/>
    </source>
</evidence>
<comment type="pathway">
    <text evidence="4">Sphingolipid metabolism.</text>
</comment>
<evidence type="ECO:0000256" key="15">
    <source>
        <dbReference type="ARBA" id="ARBA00042568"/>
    </source>
</evidence>
<dbReference type="InterPro" id="IPR050477">
    <property type="entry name" value="GrpII_AminoAcid_Decarb"/>
</dbReference>
<dbReference type="OrthoDB" id="10254570at2759"/>
<evidence type="ECO:0000256" key="17">
    <source>
        <dbReference type="RuleBase" id="RU000382"/>
    </source>
</evidence>
<keyword evidence="10" id="KW-0443">Lipid metabolism</keyword>
<keyword evidence="9" id="KW-1133">Transmembrane helix</keyword>
<keyword evidence="19" id="KW-1185">Reference proteome</keyword>
<dbReference type="Gene3D" id="6.10.140.2150">
    <property type="match status" value="1"/>
</dbReference>
<protein>
    <recommendedName>
        <fullName evidence="14">sphinganine-1-phosphate aldolase</fullName>
        <ecNumber evidence="14">4.1.2.27</ecNumber>
    </recommendedName>
    <alternativeName>
        <fullName evidence="15">Sphingosine-1-phosphate aldolase</fullName>
    </alternativeName>
</protein>
<keyword evidence="7 16" id="KW-0663">Pyridoxal phosphate</keyword>
<comment type="cofactor">
    <cofactor evidence="1 16 17">
        <name>pyridoxal 5'-phosphate</name>
        <dbReference type="ChEBI" id="CHEBI:597326"/>
    </cofactor>
</comment>
<keyword evidence="6" id="KW-0256">Endoplasmic reticulum</keyword>
<dbReference type="AlphaFoldDB" id="A0A1B2JHF7"/>
<evidence type="ECO:0000256" key="16">
    <source>
        <dbReference type="PIRSR" id="PIRSR602129-50"/>
    </source>
</evidence>
<keyword evidence="5" id="KW-0812">Transmembrane</keyword>
<dbReference type="EMBL" id="CP014587">
    <property type="protein sequence ID" value="ANZ77479.1"/>
    <property type="molecule type" value="Genomic_DNA"/>
</dbReference>
<dbReference type="SUPFAM" id="SSF53383">
    <property type="entry name" value="PLP-dependent transferases"/>
    <property type="match status" value="1"/>
</dbReference>
<keyword evidence="8" id="KW-0746">Sphingolipid metabolism</keyword>
<proteinExistence type="inferred from homology"/>
<evidence type="ECO:0000256" key="5">
    <source>
        <dbReference type="ARBA" id="ARBA00022692"/>
    </source>
</evidence>
<reference evidence="18 19" key="1">
    <citation type="submission" date="2016-02" db="EMBL/GenBank/DDBJ databases">
        <title>Comparative genomic and transcriptomic foundation for Pichia pastoris.</title>
        <authorList>
            <person name="Love K.R."/>
            <person name="Shah K.A."/>
            <person name="Whittaker C.A."/>
            <person name="Wu J."/>
            <person name="Bartlett M.C."/>
            <person name="Ma D."/>
            <person name="Leeson R.L."/>
            <person name="Priest M."/>
            <person name="Young S.K."/>
            <person name="Love J.C."/>
        </authorList>
    </citation>
    <scope>NUCLEOTIDE SEQUENCE [LARGE SCALE GENOMIC DNA]</scope>
    <source>
        <strain evidence="18 19">ATCC 28485</strain>
    </source>
</reference>
<evidence type="ECO:0000256" key="1">
    <source>
        <dbReference type="ARBA" id="ARBA00001933"/>
    </source>
</evidence>
<sequence length="571" mass="63673">MFSERFGFDVPVPESWAELVLLIESLYFECLHQLDEYRSNRNGLQIAKDIVFVLVVNYYLKRLWRLVNDNGITGIVNGLILRSVSFFMGISFVKSKIDKEVSKVRASIENELTGQDGQFPVFNELPVEGLKEKQVLELLDRLDHDYKRGDWEHGRISGAVYHGGSDLIHLQSQAFEKYIISNQLHPDVFPGVRKMESEVVAMVLDMFHGPEGSCGTTTSGGSESLLLTCLAAKMYALHERGITEPEMIAPITIHAAVYKASYYFGIKLHEIPVDPVTFKVNLTQVKKHINRNTILLLGSAPNFPHGIVDDFEHGLNELALKYNIPLHVDCCLGSFVMGMMERAGFEDAPKFDFRLDGVTSISCDTHKYGFAPKGSSVILYRNQSMRKYQYYINSKWTGGLYGSVTLAGSRPGALTVGCWATMVHLGQQGYIDSCKLIINTARKIKHEIQNIKGLSIIGDPIGSVVAFTSEDYSIYDITDRLSARGWHLSTLQRPPAIHIAVTIPTCKVSNELISDLKSIMGEIERDAEDPTIAKKENKNDTAALYGIAGSVKTGPIADRVIEAFLDTMYKS</sequence>
<feature type="modified residue" description="N6-(pyridoxal phosphate)lysine" evidence="16">
    <location>
        <position position="367"/>
    </location>
</feature>
<accession>A0A1B2JHF7</accession>
<dbReference type="Gene3D" id="3.40.640.10">
    <property type="entry name" value="Type I PLP-dependent aspartate aminotransferase-like (Major domain)"/>
    <property type="match status" value="1"/>
</dbReference>
<evidence type="ECO:0000313" key="18">
    <source>
        <dbReference type="EMBL" id="ANZ77479.1"/>
    </source>
</evidence>
<gene>
    <name evidence="18" type="primary">DPL1</name>
    <name evidence="18" type="ORF">ATY40_BA7504727</name>
</gene>
<dbReference type="GO" id="GO:0008117">
    <property type="term" value="F:sphinganine-1-phosphate aldolase activity"/>
    <property type="evidence" value="ECO:0007669"/>
    <property type="project" value="UniProtKB-EC"/>
</dbReference>
<keyword evidence="11" id="KW-0472">Membrane</keyword>
<dbReference type="PANTHER" id="PTHR42735:SF6">
    <property type="entry name" value="SPHINGOSINE-1-PHOSPHATE LYASE 1"/>
    <property type="match status" value="1"/>
</dbReference>
<comment type="subcellular location">
    <subcellularLocation>
        <location evidence="2">Endoplasmic reticulum membrane</location>
        <topology evidence="2">Single-pass membrane protein</topology>
    </subcellularLocation>
</comment>
<evidence type="ECO:0000256" key="9">
    <source>
        <dbReference type="ARBA" id="ARBA00022989"/>
    </source>
</evidence>
<dbReference type="Pfam" id="PF00282">
    <property type="entry name" value="Pyridoxal_deC"/>
    <property type="match status" value="1"/>
</dbReference>
<dbReference type="EC" id="4.1.2.27" evidence="14"/>
<dbReference type="GO" id="GO:0005789">
    <property type="term" value="C:endoplasmic reticulum membrane"/>
    <property type="evidence" value="ECO:0007669"/>
    <property type="project" value="UniProtKB-SubCell"/>
</dbReference>
<dbReference type="FunFam" id="3.40.640.10:FF:000020">
    <property type="entry name" value="sphingosine-1-phosphate lyase 1"/>
    <property type="match status" value="1"/>
</dbReference>
<evidence type="ECO:0000256" key="6">
    <source>
        <dbReference type="ARBA" id="ARBA00022824"/>
    </source>
</evidence>
<dbReference type="InterPro" id="IPR015424">
    <property type="entry name" value="PyrdxlP-dep_Trfase"/>
</dbReference>
<comment type="similarity">
    <text evidence="13">Belongs to the group II decarboxylase family. Sphingosine-1-phosphate lyase subfamily.</text>
</comment>
<organism evidence="18 19">
    <name type="scientific">Komagataella pastoris</name>
    <name type="common">Yeast</name>
    <name type="synonym">Pichia pastoris</name>
    <dbReference type="NCBI Taxonomy" id="4922"/>
    <lineage>
        <taxon>Eukaryota</taxon>
        <taxon>Fungi</taxon>
        <taxon>Dikarya</taxon>
        <taxon>Ascomycota</taxon>
        <taxon>Saccharomycotina</taxon>
        <taxon>Pichiomycetes</taxon>
        <taxon>Pichiales</taxon>
        <taxon>Pichiaceae</taxon>
        <taxon>Komagataella</taxon>
    </lineage>
</organism>
<evidence type="ECO:0000256" key="8">
    <source>
        <dbReference type="ARBA" id="ARBA00022919"/>
    </source>
</evidence>
<dbReference type="PANTHER" id="PTHR42735">
    <property type="match status" value="1"/>
</dbReference>
<evidence type="ECO:0000256" key="12">
    <source>
        <dbReference type="ARBA" id="ARBA00023239"/>
    </source>
</evidence>
<dbReference type="GO" id="GO:0019752">
    <property type="term" value="P:carboxylic acid metabolic process"/>
    <property type="evidence" value="ECO:0007669"/>
    <property type="project" value="InterPro"/>
</dbReference>
<evidence type="ECO:0000256" key="2">
    <source>
        <dbReference type="ARBA" id="ARBA00004389"/>
    </source>
</evidence>
<dbReference type="GO" id="GO:0030170">
    <property type="term" value="F:pyridoxal phosphate binding"/>
    <property type="evidence" value="ECO:0007669"/>
    <property type="project" value="InterPro"/>
</dbReference>
<name>A0A1B2JHF7_PICPA</name>
<evidence type="ECO:0000256" key="14">
    <source>
        <dbReference type="ARBA" id="ARBA00038965"/>
    </source>
</evidence>
<comment type="pathway">
    <text evidence="3">Lipid metabolism; sphingolipid metabolism.</text>
</comment>
<dbReference type="InterPro" id="IPR015422">
    <property type="entry name" value="PyrdxlP-dep_Trfase_small"/>
</dbReference>
<evidence type="ECO:0000256" key="3">
    <source>
        <dbReference type="ARBA" id="ARBA00004760"/>
    </source>
</evidence>
<dbReference type="InterPro" id="IPR002129">
    <property type="entry name" value="PyrdxlP-dep_de-COase"/>
</dbReference>
<dbReference type="GO" id="GO:0030149">
    <property type="term" value="P:sphingolipid catabolic process"/>
    <property type="evidence" value="ECO:0007669"/>
    <property type="project" value="TreeGrafter"/>
</dbReference>